<dbReference type="EMBL" id="NXNG01000001">
    <property type="protein sequence ID" value="PWT27991.1"/>
    <property type="molecule type" value="Genomic_DNA"/>
</dbReference>
<dbReference type="InterPro" id="IPR036866">
    <property type="entry name" value="RibonucZ/Hydroxyglut_hydro"/>
</dbReference>
<name>A0A317G4D1_BUTFI</name>
<proteinExistence type="predicted"/>
<feature type="domain" description="Metallo-beta-lactamase" evidence="1">
    <location>
        <begin position="25"/>
        <end position="238"/>
    </location>
</feature>
<keyword evidence="3" id="KW-1185">Reference proteome</keyword>
<dbReference type="SUPFAM" id="SSF56281">
    <property type="entry name" value="Metallo-hydrolase/oxidoreductase"/>
    <property type="match status" value="1"/>
</dbReference>
<dbReference type="AlphaFoldDB" id="A0A317G4D1"/>
<evidence type="ECO:0000313" key="2">
    <source>
        <dbReference type="EMBL" id="PWT27991.1"/>
    </source>
</evidence>
<evidence type="ECO:0000259" key="1">
    <source>
        <dbReference type="Pfam" id="PF12706"/>
    </source>
</evidence>
<dbReference type="PANTHER" id="PTHR43546:SF8">
    <property type="entry name" value="METALLO-BETA-LACTAMASE DOMAIN-CONTAINING PROTEIN"/>
    <property type="match status" value="1"/>
</dbReference>
<dbReference type="InterPro" id="IPR050114">
    <property type="entry name" value="UPF0173_UPF0282_UlaG_hydrolase"/>
</dbReference>
<dbReference type="Proteomes" id="UP000245488">
    <property type="component" value="Chromosome"/>
</dbReference>
<comment type="caution">
    <text evidence="2">The sequence shown here is derived from an EMBL/GenBank/DDBJ whole genome shotgun (WGS) entry which is preliminary data.</text>
</comment>
<organism evidence="2 3">
    <name type="scientific">Butyrivibrio fibrisolvens</name>
    <dbReference type="NCBI Taxonomy" id="831"/>
    <lineage>
        <taxon>Bacteria</taxon>
        <taxon>Bacillati</taxon>
        <taxon>Bacillota</taxon>
        <taxon>Clostridia</taxon>
        <taxon>Lachnospirales</taxon>
        <taxon>Lachnospiraceae</taxon>
        <taxon>Butyrivibrio</taxon>
    </lineage>
</organism>
<dbReference type="InterPro" id="IPR001279">
    <property type="entry name" value="Metallo-B-lactamas"/>
</dbReference>
<sequence length="270" mass="30271">MEDADMEIKFLGQCGFYLEDEDLSIVIDPVLSDLHENGQSIMNYPPVMKPGDIAPDFCFCTHDHIDHLDIDTVCGLATTNDKTIFVIPSGCRKILKENGIDDARIITFDDGESKVIARGGEVFAIKDTSKSLHENSIEVTAYSTAHPDHHLDSDGLDRNLLYSILWNGHRYVHLGDTYRTDRLVKSLKKLGHIDVLFTPINGRDDEREARGIIGNLSPREAALLANELKVSLVYPMHFDMVKGNTADPQEFAREMEGLGTKTEYVIPKRI</sequence>
<gene>
    <name evidence="2" type="ORF">CPT75_13185</name>
</gene>
<accession>A0A317G4D1</accession>
<evidence type="ECO:0000313" key="3">
    <source>
        <dbReference type="Proteomes" id="UP000245488"/>
    </source>
</evidence>
<dbReference type="Gene3D" id="3.60.15.10">
    <property type="entry name" value="Ribonuclease Z/Hydroxyacylglutathione hydrolase-like"/>
    <property type="match status" value="1"/>
</dbReference>
<dbReference type="Pfam" id="PF12706">
    <property type="entry name" value="Lactamase_B_2"/>
    <property type="match status" value="1"/>
</dbReference>
<protein>
    <recommendedName>
        <fullName evidence="1">Metallo-beta-lactamase domain-containing protein</fullName>
    </recommendedName>
</protein>
<reference evidence="2 3" key="1">
    <citation type="submission" date="2017-09" db="EMBL/GenBank/DDBJ databases">
        <title>High-quality draft genome sequence of Butyrivibrio fibrisolvens INBov1, isolated from cow rumen.</title>
        <authorList>
            <person name="Rodriguez Hernaez J."/>
            <person name="Rivarola M."/>
            <person name="Paniego N."/>
            <person name="Cravero S."/>
            <person name="Ceron Cucchi M."/>
            <person name="Martinez M.C."/>
        </authorList>
    </citation>
    <scope>NUCLEOTIDE SEQUENCE [LARGE SCALE GENOMIC DNA]</scope>
    <source>
        <strain evidence="2 3">INBov1</strain>
    </source>
</reference>
<dbReference type="PANTHER" id="PTHR43546">
    <property type="entry name" value="UPF0173 METAL-DEPENDENT HYDROLASE MJ1163-RELATED"/>
    <property type="match status" value="1"/>
</dbReference>